<evidence type="ECO:0000259" key="7">
    <source>
        <dbReference type="Pfam" id="PF20684"/>
    </source>
</evidence>
<feature type="domain" description="Rhodopsin" evidence="7">
    <location>
        <begin position="92"/>
        <end position="268"/>
    </location>
</feature>
<keyword evidence="2 6" id="KW-0812">Transmembrane</keyword>
<keyword evidence="4 6" id="KW-0472">Membrane</keyword>
<gene>
    <name evidence="8" type="ORF">K469DRAFT_601172</name>
</gene>
<dbReference type="PANTHER" id="PTHR33048">
    <property type="entry name" value="PTH11-LIKE INTEGRAL MEMBRANE PROTEIN (AFU_ORTHOLOGUE AFUA_5G11245)"/>
    <property type="match status" value="1"/>
</dbReference>
<comment type="subcellular location">
    <subcellularLocation>
        <location evidence="1">Membrane</location>
        <topology evidence="1">Multi-pass membrane protein</topology>
    </subcellularLocation>
</comment>
<sequence length="357" mass="39769">MTYDKVGALPPPPGVTPNFDRPESIAYRVIFAFVLGPVITIPICLLRLYTKRCILRLVSYVIQTHEGITTIECHSGFYKYILTTIRPGDVAGSIFYHLSALFTKVSLSLFYLRLSPFTSFRIAVYVIMVVSILYSLITAFGFAWVCQPVAKYWDFSITTGSSINLNAFFLATGCINAATDLTLLFLPVFITWNLHLPWPRKISVALLLMTGSFVCVVSLIRVRIIVRGMNSIPTDGTWVMVVNFIWILTEMWLGIICACLPSLYCFFRKYFPAIHGRGGKPGFPAVQDPNSDRIDQNIPGSLPESGYYPGEISNFSLGTIDNTPKDRHVHVTADHVSGVRPAASDKSLLTTISRCND</sequence>
<dbReference type="AlphaFoldDB" id="A0A6A6DHU7"/>
<feature type="transmembrane region" description="Helical" evidence="6">
    <location>
        <begin position="25"/>
        <end position="49"/>
    </location>
</feature>
<dbReference type="PANTHER" id="PTHR33048:SF124">
    <property type="entry name" value="INTEGRAL MEMBRANE PROTEIN"/>
    <property type="match status" value="1"/>
</dbReference>
<evidence type="ECO:0000256" key="4">
    <source>
        <dbReference type="ARBA" id="ARBA00023136"/>
    </source>
</evidence>
<keyword evidence="3 6" id="KW-1133">Transmembrane helix</keyword>
<evidence type="ECO:0000256" key="2">
    <source>
        <dbReference type="ARBA" id="ARBA00022692"/>
    </source>
</evidence>
<dbReference type="InterPro" id="IPR052337">
    <property type="entry name" value="SAT4-like"/>
</dbReference>
<dbReference type="InterPro" id="IPR049326">
    <property type="entry name" value="Rhodopsin_dom_fungi"/>
</dbReference>
<comment type="similarity">
    <text evidence="5">Belongs to the SAT4 family.</text>
</comment>
<evidence type="ECO:0000313" key="8">
    <source>
        <dbReference type="EMBL" id="KAF2177982.1"/>
    </source>
</evidence>
<evidence type="ECO:0000256" key="6">
    <source>
        <dbReference type="SAM" id="Phobius"/>
    </source>
</evidence>
<name>A0A6A6DHU7_9PEZI</name>
<dbReference type="EMBL" id="ML994680">
    <property type="protein sequence ID" value="KAF2177982.1"/>
    <property type="molecule type" value="Genomic_DNA"/>
</dbReference>
<feature type="transmembrane region" description="Helical" evidence="6">
    <location>
        <begin position="165"/>
        <end position="190"/>
    </location>
</feature>
<organism evidence="8 9">
    <name type="scientific">Zopfia rhizophila CBS 207.26</name>
    <dbReference type="NCBI Taxonomy" id="1314779"/>
    <lineage>
        <taxon>Eukaryota</taxon>
        <taxon>Fungi</taxon>
        <taxon>Dikarya</taxon>
        <taxon>Ascomycota</taxon>
        <taxon>Pezizomycotina</taxon>
        <taxon>Dothideomycetes</taxon>
        <taxon>Dothideomycetes incertae sedis</taxon>
        <taxon>Zopfiaceae</taxon>
        <taxon>Zopfia</taxon>
    </lineage>
</organism>
<keyword evidence="9" id="KW-1185">Reference proteome</keyword>
<dbReference type="GO" id="GO:0016020">
    <property type="term" value="C:membrane"/>
    <property type="evidence" value="ECO:0007669"/>
    <property type="project" value="UniProtKB-SubCell"/>
</dbReference>
<evidence type="ECO:0000256" key="5">
    <source>
        <dbReference type="ARBA" id="ARBA00038359"/>
    </source>
</evidence>
<dbReference type="OrthoDB" id="444631at2759"/>
<evidence type="ECO:0000256" key="3">
    <source>
        <dbReference type="ARBA" id="ARBA00022989"/>
    </source>
</evidence>
<dbReference type="Proteomes" id="UP000800200">
    <property type="component" value="Unassembled WGS sequence"/>
</dbReference>
<accession>A0A6A6DHU7</accession>
<feature type="transmembrane region" description="Helical" evidence="6">
    <location>
        <begin position="122"/>
        <end position="145"/>
    </location>
</feature>
<dbReference type="Pfam" id="PF20684">
    <property type="entry name" value="Fung_rhodopsin"/>
    <property type="match status" value="1"/>
</dbReference>
<reference evidence="8" key="1">
    <citation type="journal article" date="2020" name="Stud. Mycol.">
        <title>101 Dothideomycetes genomes: a test case for predicting lifestyles and emergence of pathogens.</title>
        <authorList>
            <person name="Haridas S."/>
            <person name="Albert R."/>
            <person name="Binder M."/>
            <person name="Bloem J."/>
            <person name="Labutti K."/>
            <person name="Salamov A."/>
            <person name="Andreopoulos B."/>
            <person name="Baker S."/>
            <person name="Barry K."/>
            <person name="Bills G."/>
            <person name="Bluhm B."/>
            <person name="Cannon C."/>
            <person name="Castanera R."/>
            <person name="Culley D."/>
            <person name="Daum C."/>
            <person name="Ezra D."/>
            <person name="Gonzalez J."/>
            <person name="Henrissat B."/>
            <person name="Kuo A."/>
            <person name="Liang C."/>
            <person name="Lipzen A."/>
            <person name="Lutzoni F."/>
            <person name="Magnuson J."/>
            <person name="Mondo S."/>
            <person name="Nolan M."/>
            <person name="Ohm R."/>
            <person name="Pangilinan J."/>
            <person name="Park H.-J."/>
            <person name="Ramirez L."/>
            <person name="Alfaro M."/>
            <person name="Sun H."/>
            <person name="Tritt A."/>
            <person name="Yoshinaga Y."/>
            <person name="Zwiers L.-H."/>
            <person name="Turgeon B."/>
            <person name="Goodwin S."/>
            <person name="Spatafora J."/>
            <person name="Crous P."/>
            <person name="Grigoriev I."/>
        </authorList>
    </citation>
    <scope>NUCLEOTIDE SEQUENCE</scope>
    <source>
        <strain evidence="8">CBS 207.26</strain>
    </source>
</reference>
<feature type="transmembrane region" description="Helical" evidence="6">
    <location>
        <begin position="244"/>
        <end position="267"/>
    </location>
</feature>
<evidence type="ECO:0000313" key="9">
    <source>
        <dbReference type="Proteomes" id="UP000800200"/>
    </source>
</evidence>
<feature type="transmembrane region" description="Helical" evidence="6">
    <location>
        <begin position="202"/>
        <end position="224"/>
    </location>
</feature>
<protein>
    <recommendedName>
        <fullName evidence="7">Rhodopsin domain-containing protein</fullName>
    </recommendedName>
</protein>
<proteinExistence type="inferred from homology"/>
<evidence type="ECO:0000256" key="1">
    <source>
        <dbReference type="ARBA" id="ARBA00004141"/>
    </source>
</evidence>